<dbReference type="PROSITE" id="PS00287">
    <property type="entry name" value="CYSTATIN"/>
    <property type="match status" value="1"/>
</dbReference>
<protein>
    <recommendedName>
        <fullName evidence="4">Cystatin domain-containing protein</fullName>
    </recommendedName>
</protein>
<dbReference type="GO" id="GO:0004869">
    <property type="term" value="F:cysteine-type endopeptidase inhibitor activity"/>
    <property type="evidence" value="ECO:0007669"/>
    <property type="project" value="UniProtKB-KW"/>
</dbReference>
<proteinExistence type="inferred from homology"/>
<dbReference type="AlphaFoldDB" id="A0A3P7PEQ0"/>
<dbReference type="InterPro" id="IPR046350">
    <property type="entry name" value="Cystatin_sf"/>
</dbReference>
<evidence type="ECO:0000313" key="6">
    <source>
        <dbReference type="Proteomes" id="UP000274756"/>
    </source>
</evidence>
<organism evidence="5 6">
    <name type="scientific">Dracunculus medinensis</name>
    <name type="common">Guinea worm</name>
    <dbReference type="NCBI Taxonomy" id="318479"/>
    <lineage>
        <taxon>Eukaryota</taxon>
        <taxon>Metazoa</taxon>
        <taxon>Ecdysozoa</taxon>
        <taxon>Nematoda</taxon>
        <taxon>Chromadorea</taxon>
        <taxon>Rhabditida</taxon>
        <taxon>Spirurina</taxon>
        <taxon>Dracunculoidea</taxon>
        <taxon>Dracunculidae</taxon>
        <taxon>Dracunculus</taxon>
    </lineage>
</organism>
<accession>A0A3P7PEQ0</accession>
<reference evidence="5 6" key="1">
    <citation type="submission" date="2018-11" db="EMBL/GenBank/DDBJ databases">
        <authorList>
            <consortium name="Pathogen Informatics"/>
        </authorList>
    </citation>
    <scope>NUCLEOTIDE SEQUENCE [LARGE SCALE GENOMIC DNA]</scope>
</reference>
<feature type="domain" description="Cystatin" evidence="4">
    <location>
        <begin position="4"/>
        <end position="52"/>
    </location>
</feature>
<keyword evidence="3" id="KW-0789">Thiol protease inhibitor</keyword>
<dbReference type="CDD" id="cd00042">
    <property type="entry name" value="CY"/>
    <property type="match status" value="1"/>
</dbReference>
<dbReference type="SUPFAM" id="SSF54403">
    <property type="entry name" value="Cystatin/monellin"/>
    <property type="match status" value="1"/>
</dbReference>
<gene>
    <name evidence="5" type="ORF">DME_LOCUS4367</name>
</gene>
<comment type="similarity">
    <text evidence="1">Belongs to the cystatin family.</text>
</comment>
<dbReference type="Gene3D" id="3.10.450.10">
    <property type="match status" value="1"/>
</dbReference>
<dbReference type="PANTHER" id="PTHR46186">
    <property type="entry name" value="CYSTATIN"/>
    <property type="match status" value="1"/>
</dbReference>
<dbReference type="GO" id="GO:0031982">
    <property type="term" value="C:vesicle"/>
    <property type="evidence" value="ECO:0007669"/>
    <property type="project" value="TreeGrafter"/>
</dbReference>
<evidence type="ECO:0000256" key="1">
    <source>
        <dbReference type="ARBA" id="ARBA00009403"/>
    </source>
</evidence>
<sequence length="54" mass="6130">MKQSVIKQINSRSNSLHYYVPVKLVSLQTQVVAGINYLMELKVAESNCLKNVSY</sequence>
<dbReference type="GO" id="GO:0005615">
    <property type="term" value="C:extracellular space"/>
    <property type="evidence" value="ECO:0007669"/>
    <property type="project" value="TreeGrafter"/>
</dbReference>
<keyword evidence="2" id="KW-0646">Protease inhibitor</keyword>
<keyword evidence="6" id="KW-1185">Reference proteome</keyword>
<dbReference type="InterPro" id="IPR000010">
    <property type="entry name" value="Cystatin_dom"/>
</dbReference>
<dbReference type="InterPro" id="IPR018073">
    <property type="entry name" value="Prot_inh_cystat_CS"/>
</dbReference>
<evidence type="ECO:0000313" key="5">
    <source>
        <dbReference type="EMBL" id="VDN54394.1"/>
    </source>
</evidence>
<name>A0A3P7PEQ0_DRAME</name>
<dbReference type="OrthoDB" id="110606at2759"/>
<dbReference type="EMBL" id="UYYG01001150">
    <property type="protein sequence ID" value="VDN54394.1"/>
    <property type="molecule type" value="Genomic_DNA"/>
</dbReference>
<dbReference type="GO" id="GO:0005737">
    <property type="term" value="C:cytoplasm"/>
    <property type="evidence" value="ECO:0007669"/>
    <property type="project" value="TreeGrafter"/>
</dbReference>
<evidence type="ECO:0000259" key="4">
    <source>
        <dbReference type="Pfam" id="PF00031"/>
    </source>
</evidence>
<evidence type="ECO:0000256" key="3">
    <source>
        <dbReference type="ARBA" id="ARBA00022704"/>
    </source>
</evidence>
<dbReference type="Proteomes" id="UP000274756">
    <property type="component" value="Unassembled WGS sequence"/>
</dbReference>
<dbReference type="PANTHER" id="PTHR46186:SF2">
    <property type="entry name" value="CYSTATIN"/>
    <property type="match status" value="1"/>
</dbReference>
<evidence type="ECO:0000256" key="2">
    <source>
        <dbReference type="ARBA" id="ARBA00022690"/>
    </source>
</evidence>
<dbReference type="Pfam" id="PF00031">
    <property type="entry name" value="Cystatin"/>
    <property type="match status" value="1"/>
</dbReference>